<feature type="region of interest" description="Disordered" evidence="1">
    <location>
        <begin position="14"/>
        <end position="36"/>
    </location>
</feature>
<proteinExistence type="predicted"/>
<accession>A0A8D8BLJ3</accession>
<organism evidence="2">
    <name type="scientific">Culex pipiens</name>
    <name type="common">House mosquito</name>
    <dbReference type="NCBI Taxonomy" id="7175"/>
    <lineage>
        <taxon>Eukaryota</taxon>
        <taxon>Metazoa</taxon>
        <taxon>Ecdysozoa</taxon>
        <taxon>Arthropoda</taxon>
        <taxon>Hexapoda</taxon>
        <taxon>Insecta</taxon>
        <taxon>Pterygota</taxon>
        <taxon>Neoptera</taxon>
        <taxon>Endopterygota</taxon>
        <taxon>Diptera</taxon>
        <taxon>Nematocera</taxon>
        <taxon>Culicoidea</taxon>
        <taxon>Culicidae</taxon>
        <taxon>Culicinae</taxon>
        <taxon>Culicini</taxon>
        <taxon>Culex</taxon>
        <taxon>Culex</taxon>
    </lineage>
</organism>
<sequence length="102" mass="11494">MAAKTINMATAHACTSKTQSHTHAHNNNTTKWQRTNNNQNQITIRNSIENVPNDTHGYCLCPHPFPSFPLFTSLHLCLCACVPLRSICCLFHLNPDHETKKP</sequence>
<evidence type="ECO:0000313" key="2">
    <source>
        <dbReference type="EMBL" id="CAG6478014.1"/>
    </source>
</evidence>
<evidence type="ECO:0000256" key="1">
    <source>
        <dbReference type="SAM" id="MobiDB-lite"/>
    </source>
</evidence>
<dbReference type="EMBL" id="HBUE01082033">
    <property type="protein sequence ID" value="CAG6478014.1"/>
    <property type="molecule type" value="Transcribed_RNA"/>
</dbReference>
<protein>
    <submittedName>
        <fullName evidence="2">(northern house mosquito) hypothetical protein</fullName>
    </submittedName>
</protein>
<name>A0A8D8BLJ3_CULPI</name>
<reference evidence="2" key="1">
    <citation type="submission" date="2021-05" db="EMBL/GenBank/DDBJ databases">
        <authorList>
            <person name="Alioto T."/>
            <person name="Alioto T."/>
            <person name="Gomez Garrido J."/>
        </authorList>
    </citation>
    <scope>NUCLEOTIDE SEQUENCE</scope>
</reference>
<dbReference type="AlphaFoldDB" id="A0A8D8BLJ3"/>
<dbReference type="EMBL" id="HBUE01082040">
    <property type="protein sequence ID" value="CAG6478015.1"/>
    <property type="molecule type" value="Transcribed_RNA"/>
</dbReference>
<feature type="compositionally biased region" description="Polar residues" evidence="1">
    <location>
        <begin position="14"/>
        <end position="32"/>
    </location>
</feature>